<evidence type="ECO:0000313" key="3">
    <source>
        <dbReference type="Proteomes" id="UP000324832"/>
    </source>
</evidence>
<dbReference type="PRINTS" id="PR01217">
    <property type="entry name" value="PRICHEXTENSN"/>
</dbReference>
<keyword evidence="3" id="KW-1185">Reference proteome</keyword>
<reference evidence="2 3" key="1">
    <citation type="submission" date="2017-07" db="EMBL/GenBank/DDBJ databases">
        <authorList>
            <person name="Talla V."/>
            <person name="Backstrom N."/>
        </authorList>
    </citation>
    <scope>NUCLEOTIDE SEQUENCE [LARGE SCALE GENOMIC DNA]</scope>
</reference>
<dbReference type="EMBL" id="FZQP02001337">
    <property type="protein sequence ID" value="VVC92554.1"/>
    <property type="molecule type" value="Genomic_DNA"/>
</dbReference>
<dbReference type="Proteomes" id="UP000324832">
    <property type="component" value="Unassembled WGS sequence"/>
</dbReference>
<protein>
    <submittedName>
        <fullName evidence="2">Uncharacterized protein</fullName>
    </submittedName>
</protein>
<gene>
    <name evidence="2" type="ORF">LSINAPIS_LOCUS4971</name>
</gene>
<accession>A0A5E4Q4T6</accession>
<dbReference type="AlphaFoldDB" id="A0A5E4Q4T6"/>
<name>A0A5E4Q4T6_9NEOP</name>
<evidence type="ECO:0000256" key="1">
    <source>
        <dbReference type="SAM" id="MobiDB-lite"/>
    </source>
</evidence>
<feature type="compositionally biased region" description="Pro residues" evidence="1">
    <location>
        <begin position="36"/>
        <end position="84"/>
    </location>
</feature>
<proteinExistence type="predicted"/>
<organism evidence="2 3">
    <name type="scientific">Leptidea sinapis</name>
    <dbReference type="NCBI Taxonomy" id="189913"/>
    <lineage>
        <taxon>Eukaryota</taxon>
        <taxon>Metazoa</taxon>
        <taxon>Ecdysozoa</taxon>
        <taxon>Arthropoda</taxon>
        <taxon>Hexapoda</taxon>
        <taxon>Insecta</taxon>
        <taxon>Pterygota</taxon>
        <taxon>Neoptera</taxon>
        <taxon>Endopterygota</taxon>
        <taxon>Lepidoptera</taxon>
        <taxon>Glossata</taxon>
        <taxon>Ditrysia</taxon>
        <taxon>Papilionoidea</taxon>
        <taxon>Pieridae</taxon>
        <taxon>Dismorphiinae</taxon>
        <taxon>Leptidea</taxon>
    </lineage>
</organism>
<feature type="region of interest" description="Disordered" evidence="1">
    <location>
        <begin position="36"/>
        <end position="98"/>
    </location>
</feature>
<sequence length="180" mass="19420">MANLPPSGPPYVGYPPPPLPAGMAYVPTQVMYPMYPPPPPVHHHPPPPVYHPPPPPVYHPPPPPQPQHTYPPPQSTYPHPPQPDPVHVVDDPSPPTVVEEPDYEFVAATPHTADALASRVFVTGREGWDFSPLWSIRAHHNGGLIPGKLAIAHRIRWMSSRNGQIPSGAIPAGNTSTGSS</sequence>
<evidence type="ECO:0000313" key="2">
    <source>
        <dbReference type="EMBL" id="VVC92554.1"/>
    </source>
</evidence>